<dbReference type="PANTHER" id="PTHR10091">
    <property type="entry name" value="ALDOSE-1-EPIMERASE"/>
    <property type="match status" value="1"/>
</dbReference>
<dbReference type="NCBIfam" id="NF008277">
    <property type="entry name" value="PRK11055.1"/>
    <property type="match status" value="1"/>
</dbReference>
<evidence type="ECO:0000256" key="11">
    <source>
        <dbReference type="ARBA" id="ARBA00022837"/>
    </source>
</evidence>
<feature type="binding site" evidence="17">
    <location>
        <begin position="205"/>
        <end position="207"/>
    </location>
    <ligand>
        <name>beta-D-galactose</name>
        <dbReference type="ChEBI" id="CHEBI:27667"/>
    </ligand>
</feature>
<feature type="binding site" evidence="16">
    <location>
        <position position="271"/>
    </location>
    <ligand>
        <name>beta-D-galactose</name>
        <dbReference type="ChEBI" id="CHEBI:27667"/>
    </ligand>
</feature>
<dbReference type="FunFam" id="2.70.98.10:FF:000003">
    <property type="entry name" value="Aldose 1-epimerase"/>
    <property type="match status" value="1"/>
</dbReference>
<evidence type="ECO:0000256" key="13">
    <source>
        <dbReference type="ARBA" id="ARBA00023277"/>
    </source>
</evidence>
<feature type="active site" description="Proton acceptor" evidence="15">
    <location>
        <position position="336"/>
    </location>
</feature>
<evidence type="ECO:0000256" key="3">
    <source>
        <dbReference type="ARBA" id="ARBA00004496"/>
    </source>
</evidence>
<comment type="similarity">
    <text evidence="5 14">Belongs to the aldose epimerase family.</text>
</comment>
<protein>
    <recommendedName>
        <fullName evidence="8 14">Aldose 1-epimerase</fullName>
        <ecNumber evidence="7 14">5.1.3.3</ecNumber>
    </recommendedName>
</protein>
<dbReference type="PROSITE" id="PS00545">
    <property type="entry name" value="ALDOSE_1_EPIMERASE"/>
    <property type="match status" value="1"/>
</dbReference>
<accession>A0A401U642</accession>
<evidence type="ECO:0000313" key="19">
    <source>
        <dbReference type="Proteomes" id="UP000288227"/>
    </source>
</evidence>
<dbReference type="RefSeq" id="WP_127120952.1">
    <property type="nucleotide sequence ID" value="NZ_BHXQ01000001.1"/>
</dbReference>
<comment type="subcellular location">
    <subcellularLocation>
        <location evidence="3">Cytoplasm</location>
    </subcellularLocation>
</comment>
<keyword evidence="19" id="KW-1185">Reference proteome</keyword>
<keyword evidence="10" id="KW-0597">Phosphoprotein</keyword>
<dbReference type="AlphaFoldDB" id="A0A401U642"/>
<keyword evidence="11" id="KW-0106">Calcium</keyword>
<keyword evidence="12 14" id="KW-0413">Isomerase</keyword>
<comment type="caution">
    <text evidence="18">The sequence shown here is derived from an EMBL/GenBank/DDBJ whole genome shotgun (WGS) entry which is preliminary data.</text>
</comment>
<dbReference type="PIRSF" id="PIRSF005096">
    <property type="entry name" value="GALM"/>
    <property type="match status" value="1"/>
</dbReference>
<feature type="binding site" evidence="17">
    <location>
        <begin position="108"/>
        <end position="109"/>
    </location>
    <ligand>
        <name>beta-D-galactose</name>
        <dbReference type="ChEBI" id="CHEBI:27667"/>
    </ligand>
</feature>
<evidence type="ECO:0000256" key="14">
    <source>
        <dbReference type="PIRNR" id="PIRNR005096"/>
    </source>
</evidence>
<organism evidence="18 19">
    <name type="scientific">Chryseotalea sanaruensis</name>
    <dbReference type="NCBI Taxonomy" id="2482724"/>
    <lineage>
        <taxon>Bacteria</taxon>
        <taxon>Pseudomonadati</taxon>
        <taxon>Bacteroidota</taxon>
        <taxon>Cytophagia</taxon>
        <taxon>Cytophagales</taxon>
        <taxon>Chryseotaleaceae</taxon>
        <taxon>Chryseotalea</taxon>
    </lineage>
</organism>
<evidence type="ECO:0000256" key="6">
    <source>
        <dbReference type="ARBA" id="ARBA00011245"/>
    </source>
</evidence>
<gene>
    <name evidence="18" type="ORF">SanaruYs_05250</name>
</gene>
<dbReference type="GO" id="GO:0006006">
    <property type="term" value="P:glucose metabolic process"/>
    <property type="evidence" value="ECO:0007669"/>
    <property type="project" value="TreeGrafter"/>
</dbReference>
<evidence type="ECO:0000256" key="2">
    <source>
        <dbReference type="ARBA" id="ARBA00001913"/>
    </source>
</evidence>
<proteinExistence type="inferred from homology"/>
<dbReference type="Pfam" id="PF01263">
    <property type="entry name" value="Aldose_epim"/>
    <property type="match status" value="1"/>
</dbReference>
<evidence type="ECO:0000256" key="16">
    <source>
        <dbReference type="PIRSR" id="PIRSR005096-2"/>
    </source>
</evidence>
<feature type="active site" description="Proton donor" evidence="15">
    <location>
        <position position="205"/>
    </location>
</feature>
<dbReference type="SUPFAM" id="SSF74650">
    <property type="entry name" value="Galactose mutarotase-like"/>
    <property type="match status" value="1"/>
</dbReference>
<dbReference type="InterPro" id="IPR014718">
    <property type="entry name" value="GH-type_carb-bd"/>
</dbReference>
<evidence type="ECO:0000256" key="1">
    <source>
        <dbReference type="ARBA" id="ARBA00001614"/>
    </source>
</evidence>
<evidence type="ECO:0000256" key="17">
    <source>
        <dbReference type="PIRSR" id="PIRSR005096-3"/>
    </source>
</evidence>
<dbReference type="GO" id="GO:0030246">
    <property type="term" value="F:carbohydrate binding"/>
    <property type="evidence" value="ECO:0007669"/>
    <property type="project" value="InterPro"/>
</dbReference>
<dbReference type="GO" id="GO:0005737">
    <property type="term" value="C:cytoplasm"/>
    <property type="evidence" value="ECO:0007669"/>
    <property type="project" value="UniProtKB-SubCell"/>
</dbReference>
<sequence>MTITQIKNLIVLVGVACLWSCQSKQETDASINTQAFGMINNKEIVAYTLQSKSGMQVTVLNYGTTITKILVPDKQGVTGNVVLGFDSLAGYLQETNPYIGPTIGRFANRIGKATFTLNDTTYQLTANNNGNTLHGGAEGLHKKIWDVKVLSDSSIKFTYLSPDGEEGFPGNLTAEVIMTLKSDNALQIDYAATTDKATPVSLTNHAYFNLAYGSSETILDHELMINADQITPVDSMLIPTGILAPVANTAFDFNQFKTMGRDLDQVTGGYDHNFVLNNREDKLALAATVVESKSGRKLELFTTEPGLQFYSGNFLDGTLKGTNDIIYKKHAGFCLEPQRFPDSPNQSLFPNTILQPGETYKQTSVYKFSTQ</sequence>
<keyword evidence="9" id="KW-0963">Cytoplasm</keyword>
<comment type="pathway">
    <text evidence="4 14">Carbohydrate metabolism; hexose metabolism.</text>
</comment>
<comment type="catalytic activity">
    <reaction evidence="1 14">
        <text>alpha-D-glucose = beta-D-glucose</text>
        <dbReference type="Rhea" id="RHEA:10264"/>
        <dbReference type="ChEBI" id="CHEBI:15903"/>
        <dbReference type="ChEBI" id="CHEBI:17925"/>
        <dbReference type="EC" id="5.1.3.3"/>
    </reaction>
</comment>
<keyword evidence="13 14" id="KW-0119">Carbohydrate metabolism</keyword>
<dbReference type="InterPro" id="IPR015443">
    <property type="entry name" value="Aldose_1-epimerase"/>
</dbReference>
<evidence type="ECO:0000256" key="7">
    <source>
        <dbReference type="ARBA" id="ARBA00013185"/>
    </source>
</evidence>
<evidence type="ECO:0000256" key="15">
    <source>
        <dbReference type="PIRSR" id="PIRSR005096-1"/>
    </source>
</evidence>
<comment type="cofactor">
    <cofactor evidence="2">
        <name>Ca(2+)</name>
        <dbReference type="ChEBI" id="CHEBI:29108"/>
    </cofactor>
</comment>
<dbReference type="InterPro" id="IPR011013">
    <property type="entry name" value="Gal_mutarotase_sf_dom"/>
</dbReference>
<evidence type="ECO:0000256" key="8">
    <source>
        <dbReference type="ARBA" id="ARBA00014165"/>
    </source>
</evidence>
<dbReference type="OrthoDB" id="9779408at2"/>
<name>A0A401U642_9BACT</name>
<evidence type="ECO:0000256" key="5">
    <source>
        <dbReference type="ARBA" id="ARBA00006206"/>
    </source>
</evidence>
<dbReference type="InterPro" id="IPR018052">
    <property type="entry name" value="Ald1_epimerase_CS"/>
</dbReference>
<dbReference type="PANTHER" id="PTHR10091:SF0">
    <property type="entry name" value="GALACTOSE MUTAROTASE"/>
    <property type="match status" value="1"/>
</dbReference>
<evidence type="ECO:0000256" key="12">
    <source>
        <dbReference type="ARBA" id="ARBA00023235"/>
    </source>
</evidence>
<evidence type="ECO:0000256" key="10">
    <source>
        <dbReference type="ARBA" id="ARBA00022553"/>
    </source>
</evidence>
<dbReference type="EMBL" id="BHXQ01000001">
    <property type="protein sequence ID" value="GCC50310.1"/>
    <property type="molecule type" value="Genomic_DNA"/>
</dbReference>
<dbReference type="Proteomes" id="UP000288227">
    <property type="component" value="Unassembled WGS sequence"/>
</dbReference>
<reference evidence="18 19" key="1">
    <citation type="submission" date="2018-11" db="EMBL/GenBank/DDBJ databases">
        <title>Chryseotalea sanarue gen. nov., sp., nov., a member of the family Cytophagaceae, isolated from a brackish lake in Hamamatsu Japan.</title>
        <authorList>
            <person name="Maejima Y."/>
            <person name="Iino T."/>
            <person name="Muraguchi Y."/>
            <person name="Fukuda K."/>
            <person name="Ohkuma M."/>
            <person name="Moriuchi R."/>
            <person name="Dohra H."/>
            <person name="Kimbara K."/>
            <person name="Shintani M."/>
        </authorList>
    </citation>
    <scope>NUCLEOTIDE SEQUENCE [LARGE SCALE GENOMIC DNA]</scope>
    <source>
        <strain evidence="18 19">Ys</strain>
    </source>
</reference>
<evidence type="ECO:0000256" key="9">
    <source>
        <dbReference type="ARBA" id="ARBA00022490"/>
    </source>
</evidence>
<dbReference type="Gene3D" id="2.70.98.10">
    <property type="match status" value="1"/>
</dbReference>
<comment type="subunit">
    <text evidence="6">Monomer.</text>
</comment>
<dbReference type="CDD" id="cd09019">
    <property type="entry name" value="galactose_mutarotase_like"/>
    <property type="match status" value="1"/>
</dbReference>
<dbReference type="GO" id="GO:0033499">
    <property type="term" value="P:galactose catabolic process via UDP-galactose, Leloir pathway"/>
    <property type="evidence" value="ECO:0007669"/>
    <property type="project" value="TreeGrafter"/>
</dbReference>
<dbReference type="InterPro" id="IPR008183">
    <property type="entry name" value="Aldose_1/G6P_1-epimerase"/>
</dbReference>
<dbReference type="GO" id="GO:0004034">
    <property type="term" value="F:aldose 1-epimerase activity"/>
    <property type="evidence" value="ECO:0007669"/>
    <property type="project" value="UniProtKB-EC"/>
</dbReference>
<dbReference type="InterPro" id="IPR047215">
    <property type="entry name" value="Galactose_mutarotase-like"/>
</dbReference>
<evidence type="ECO:0000313" key="18">
    <source>
        <dbReference type="EMBL" id="GCC50310.1"/>
    </source>
</evidence>
<evidence type="ECO:0000256" key="4">
    <source>
        <dbReference type="ARBA" id="ARBA00005028"/>
    </source>
</evidence>
<dbReference type="UniPathway" id="UPA00242"/>
<dbReference type="EC" id="5.1.3.3" evidence="7 14"/>